<evidence type="ECO:0000313" key="13">
    <source>
        <dbReference type="Proteomes" id="UP000027093"/>
    </source>
</evidence>
<sequence>MEFNTRFDAKAIENEVRTHLDGLDLRAMLENELAGRPLVGYIEGPPTMNGEPHAGHLRGRVIKDLWYRFNTLRKSKVIFRAGWDTQGLPVELAAEKELGLTGSKAENVSKVGIEKIVETCKKLIQTYNEKWRAMDALLGMSFNYEKAYWTFKDEYIEREWQFLKKAWETGVLKEWFRVVAYCPSCQTSLSNAEVNQGYETVEDPSFYYKVKLADEDAFLIVWTTMPFTIVTDEMVGTNPKADYSYVWVAKDTNEGGERWVVGSDRLAELMKELRIEDYKVERTLKGSELDGRHYVHPLLDMIPGLAELARTGSIHFVVAEDFVDTATGSGLVHLSPANGEEDFDIASRRNVPIFLPIDDRVVFTEKAGAFGGMFVRDADMKVFEAMKAKGASVKMGKIKHQYPTCWRSHHKVVWLARREYFYILSNLGQKPLEAAQKVDYFFEQPKNRFVEIIREQHPWCISRERVWGTPLPIWSCGKCGHKEPLFSRADIVKKAAELPDGAEFELHRPWIDRIKIKCEKCGAEMQREPFVLDTWHNSGAAPYASLTDEEYRDLIPAEFLTEGIDQTRGWAYTLLMENVIMNGVAPYRSFLFQGHVLDEKGNKMSKSLGNVIEARKLLSENPVDLIRLYFMWKSSPIEALNFSLDEMKTRTYQILSTLHNLHVYFRQNSEFDHFDGEKHTVEWALENNLLAPTEVWLLSKMQGLITEVTDAFERCRFHEGAKAIDEFIINHLSQTYVPLTRNVIWDDSAENLDRRLAVYATLGHVLLQIDIMLHPLSPFISDYMYLTCFSGSRKKKKKSVLLETWPVRDERLANAKVEGAFDMIKEVVSTANAARNLASLKRRWPIRDAIICGTHTELKPLEVEGVSESLKSQLNAEQYRMVQINAGSQLEKVSSLLENNLPVTVNISLVRKSVAPRVKADINSVLQAFEGVDKIAVIKELKSSGKFMLAYNNEKTTEILPADVDITYKAQEGYSSSERGNLVVFISTKRDKELIAKGLLRDLARNLQQLRKERQYNPTDILAAAYVAGLDDEEETAALSAMKEEMTYLVRVKAAVLSKEPLGNVSYKQVEIDGREFRISVE</sequence>
<dbReference type="SUPFAM" id="SSF52374">
    <property type="entry name" value="Nucleotidylyl transferase"/>
    <property type="match status" value="1"/>
</dbReference>
<dbReference type="HOGENOM" id="CLU_001493_1_1_2"/>
<dbReference type="PANTHER" id="PTHR42780:SF1">
    <property type="entry name" value="ISOLEUCINE--TRNA LIGASE, CYTOPLASMIC"/>
    <property type="match status" value="1"/>
</dbReference>
<dbReference type="SUPFAM" id="SSF50677">
    <property type="entry name" value="ValRS/IleRS/LeuRS editing domain"/>
    <property type="match status" value="1"/>
</dbReference>
<dbReference type="GeneID" id="74947782"/>
<evidence type="ECO:0000256" key="3">
    <source>
        <dbReference type="ARBA" id="ARBA00022741"/>
    </source>
</evidence>
<dbReference type="Proteomes" id="UP000027093">
    <property type="component" value="Chromosome"/>
</dbReference>
<dbReference type="AlphaFoldDB" id="A0A060HNV1"/>
<evidence type="ECO:0000256" key="8">
    <source>
        <dbReference type="NCBIfam" id="TIGR00392"/>
    </source>
</evidence>
<reference evidence="12 13" key="1">
    <citation type="journal article" date="2014" name="Int. J. Syst. Evol. Microbiol.">
        <title>Nitrososphaera viennensis gen. nov., sp. nov., an aerobic and mesophilic, ammonia-oxidizing archaeon from soil and a member of the archaeal phylum Thaumarchaeota.</title>
        <authorList>
            <person name="Stieglmeier M."/>
            <person name="Klingl A."/>
            <person name="Alves R.J."/>
            <person name="Rittmann S.K."/>
            <person name="Melcher M."/>
            <person name="Leisch N."/>
            <person name="Schleper C."/>
        </authorList>
    </citation>
    <scope>NUCLEOTIDE SEQUENCE [LARGE SCALE GENOMIC DNA]</scope>
    <source>
        <strain evidence="12">EN76</strain>
    </source>
</reference>
<comment type="catalytic activity">
    <reaction evidence="7">
        <text>tRNA(Ile) + L-isoleucine + ATP = L-isoleucyl-tRNA(Ile) + AMP + diphosphate</text>
        <dbReference type="Rhea" id="RHEA:11060"/>
        <dbReference type="Rhea" id="RHEA-COMP:9666"/>
        <dbReference type="Rhea" id="RHEA-COMP:9695"/>
        <dbReference type="ChEBI" id="CHEBI:30616"/>
        <dbReference type="ChEBI" id="CHEBI:33019"/>
        <dbReference type="ChEBI" id="CHEBI:58045"/>
        <dbReference type="ChEBI" id="CHEBI:78442"/>
        <dbReference type="ChEBI" id="CHEBI:78528"/>
        <dbReference type="ChEBI" id="CHEBI:456215"/>
        <dbReference type="EC" id="6.1.1.5"/>
    </reaction>
</comment>
<evidence type="ECO:0000256" key="2">
    <source>
        <dbReference type="ARBA" id="ARBA00022598"/>
    </source>
</evidence>
<organism evidence="12 13">
    <name type="scientific">Nitrososphaera viennensis EN76</name>
    <dbReference type="NCBI Taxonomy" id="926571"/>
    <lineage>
        <taxon>Archaea</taxon>
        <taxon>Nitrososphaerota</taxon>
        <taxon>Nitrososphaeria</taxon>
        <taxon>Nitrososphaerales</taxon>
        <taxon>Nitrososphaeraceae</taxon>
        <taxon>Nitrososphaera</taxon>
    </lineage>
</organism>
<dbReference type="NCBIfam" id="TIGR00392">
    <property type="entry name" value="ileS"/>
    <property type="match status" value="1"/>
</dbReference>
<keyword evidence="3 9" id="KW-0547">Nucleotide-binding</keyword>
<evidence type="ECO:0000256" key="6">
    <source>
        <dbReference type="ARBA" id="ARBA00023146"/>
    </source>
</evidence>
<dbReference type="InterPro" id="IPR002301">
    <property type="entry name" value="Ile-tRNA-ligase"/>
</dbReference>
<dbReference type="STRING" id="926571.NVIE_025450"/>
<dbReference type="InterPro" id="IPR013155">
    <property type="entry name" value="M/V/L/I-tRNA-synth_anticd-bd"/>
</dbReference>
<dbReference type="Pfam" id="PF08264">
    <property type="entry name" value="Anticodon_1"/>
    <property type="match status" value="1"/>
</dbReference>
<evidence type="ECO:0000313" key="12">
    <source>
        <dbReference type="EMBL" id="AIC16815.1"/>
    </source>
</evidence>
<dbReference type="GO" id="GO:0002161">
    <property type="term" value="F:aminoacyl-tRNA deacylase activity"/>
    <property type="evidence" value="ECO:0007669"/>
    <property type="project" value="InterPro"/>
</dbReference>
<dbReference type="Pfam" id="PF19302">
    <property type="entry name" value="DUF5915"/>
    <property type="match status" value="1"/>
</dbReference>
<dbReference type="GO" id="GO:0006428">
    <property type="term" value="P:isoleucyl-tRNA aminoacylation"/>
    <property type="evidence" value="ECO:0007669"/>
    <property type="project" value="UniProtKB-UniRule"/>
</dbReference>
<dbReference type="EC" id="6.1.1.5" evidence="1 8"/>
<dbReference type="KEGG" id="nvn:NVIE_025450"/>
<dbReference type="GO" id="GO:0005524">
    <property type="term" value="F:ATP binding"/>
    <property type="evidence" value="ECO:0007669"/>
    <property type="project" value="UniProtKB-KW"/>
</dbReference>
<dbReference type="EMBL" id="CP007536">
    <property type="protein sequence ID" value="AIC16815.1"/>
    <property type="molecule type" value="Genomic_DNA"/>
</dbReference>
<dbReference type="SUPFAM" id="SSF47323">
    <property type="entry name" value="Anticodon-binding domain of a subclass of class I aminoacyl-tRNA synthetases"/>
    <property type="match status" value="1"/>
</dbReference>
<dbReference type="InterPro" id="IPR009008">
    <property type="entry name" value="Val/Leu/Ile-tRNA-synth_edit"/>
</dbReference>
<dbReference type="GO" id="GO:0005737">
    <property type="term" value="C:cytoplasm"/>
    <property type="evidence" value="ECO:0007669"/>
    <property type="project" value="UniProtKB-UniRule"/>
</dbReference>
<accession>A0A060HNV1</accession>
<dbReference type="InterPro" id="IPR009080">
    <property type="entry name" value="tRNAsynth_Ia_anticodon-bd"/>
</dbReference>
<dbReference type="InterPro" id="IPR023586">
    <property type="entry name" value="Ile-tRNA-ligase_type2"/>
</dbReference>
<dbReference type="InterPro" id="IPR001412">
    <property type="entry name" value="aa-tRNA-synth_I_CS"/>
</dbReference>
<evidence type="ECO:0000256" key="5">
    <source>
        <dbReference type="ARBA" id="ARBA00022917"/>
    </source>
</evidence>
<dbReference type="Gene3D" id="1.10.730.10">
    <property type="entry name" value="Isoleucyl-tRNA Synthetase, Domain 1"/>
    <property type="match status" value="1"/>
</dbReference>
<proteinExistence type="inferred from homology"/>
<evidence type="ECO:0000256" key="9">
    <source>
        <dbReference type="RuleBase" id="RU363035"/>
    </source>
</evidence>
<gene>
    <name evidence="12" type="primary">ileS</name>
    <name evidence="12" type="ORF">NVIE_025450</name>
</gene>
<protein>
    <recommendedName>
        <fullName evidence="1 8">Isoleucine--tRNA ligase</fullName>
        <ecNumber evidence="1 8">6.1.1.5</ecNumber>
    </recommendedName>
</protein>
<dbReference type="InterPro" id="IPR002300">
    <property type="entry name" value="aa-tRNA-synth_Ia"/>
</dbReference>
<evidence type="ECO:0000259" key="11">
    <source>
        <dbReference type="Pfam" id="PF08264"/>
    </source>
</evidence>
<dbReference type="OrthoDB" id="30823at2157"/>
<dbReference type="RefSeq" id="WP_075055491.1">
    <property type="nucleotide sequence ID" value="NZ_CP007536.1"/>
</dbReference>
<dbReference type="PRINTS" id="PR00984">
    <property type="entry name" value="TRNASYNTHILE"/>
</dbReference>
<comment type="similarity">
    <text evidence="9">Belongs to the class-I aminoacyl-tRNA synthetase family.</text>
</comment>
<dbReference type="Gene3D" id="3.40.50.620">
    <property type="entry name" value="HUPs"/>
    <property type="match status" value="2"/>
</dbReference>
<feature type="domain" description="Aminoacyl-tRNA synthetase class Ia" evidence="10">
    <location>
        <begin position="42"/>
        <end position="643"/>
    </location>
</feature>
<feature type="domain" description="Methionyl/Valyl/Leucyl/Isoleucyl-tRNA synthetase anticodon-binding" evidence="11">
    <location>
        <begin position="696"/>
        <end position="847"/>
    </location>
</feature>
<evidence type="ECO:0000256" key="1">
    <source>
        <dbReference type="ARBA" id="ARBA00013165"/>
    </source>
</evidence>
<dbReference type="PROSITE" id="PS00178">
    <property type="entry name" value="AA_TRNA_LIGASE_I"/>
    <property type="match status" value="1"/>
</dbReference>
<evidence type="ECO:0000256" key="7">
    <source>
        <dbReference type="ARBA" id="ARBA00048359"/>
    </source>
</evidence>
<keyword evidence="4 9" id="KW-0067">ATP-binding</keyword>
<dbReference type="Pfam" id="PF00133">
    <property type="entry name" value="tRNA-synt_1"/>
    <property type="match status" value="1"/>
</dbReference>
<dbReference type="InterPro" id="IPR014729">
    <property type="entry name" value="Rossmann-like_a/b/a_fold"/>
</dbReference>
<keyword evidence="6 9" id="KW-0030">Aminoacyl-tRNA synthetase</keyword>
<evidence type="ECO:0000256" key="4">
    <source>
        <dbReference type="ARBA" id="ARBA00022840"/>
    </source>
</evidence>
<name>A0A060HNV1_9ARCH</name>
<keyword evidence="2 9" id="KW-0436">Ligase</keyword>
<keyword evidence="5 9" id="KW-0648">Protein biosynthesis</keyword>
<keyword evidence="13" id="KW-1185">Reference proteome</keyword>
<evidence type="ECO:0000259" key="10">
    <source>
        <dbReference type="Pfam" id="PF00133"/>
    </source>
</evidence>
<dbReference type="GO" id="GO:0004822">
    <property type="term" value="F:isoleucine-tRNA ligase activity"/>
    <property type="evidence" value="ECO:0007669"/>
    <property type="project" value="UniProtKB-UniRule"/>
</dbReference>
<dbReference type="PANTHER" id="PTHR42780">
    <property type="entry name" value="SOLEUCYL-TRNA SYNTHETASE"/>
    <property type="match status" value="1"/>
</dbReference>